<sequence>MLTLDIQSILNSIPNEISWQDIVQFEKLDDRVSIANDLCANIIGVNESTIEWCPNEDSADRLEQLVWWWVVHPDLGAAIAKEAPQELKNIISQYILQN</sequence>
<evidence type="ECO:0000313" key="1">
    <source>
        <dbReference type="EMBL" id="PHX57327.1"/>
    </source>
</evidence>
<dbReference type="AlphaFoldDB" id="A0A2G4F6X4"/>
<organism evidence="1 2">
    <name type="scientific">Tychonema bourrellyi FEM_GT703</name>
    <dbReference type="NCBI Taxonomy" id="2040638"/>
    <lineage>
        <taxon>Bacteria</taxon>
        <taxon>Bacillati</taxon>
        <taxon>Cyanobacteriota</taxon>
        <taxon>Cyanophyceae</taxon>
        <taxon>Oscillatoriophycideae</taxon>
        <taxon>Oscillatoriales</taxon>
        <taxon>Microcoleaceae</taxon>
        <taxon>Tychonema</taxon>
    </lineage>
</organism>
<evidence type="ECO:0000313" key="2">
    <source>
        <dbReference type="Proteomes" id="UP000226442"/>
    </source>
</evidence>
<protein>
    <submittedName>
        <fullName evidence="1">Uncharacterized protein</fullName>
    </submittedName>
</protein>
<dbReference type="Proteomes" id="UP000226442">
    <property type="component" value="Unassembled WGS sequence"/>
</dbReference>
<proteinExistence type="predicted"/>
<gene>
    <name evidence="1" type="ORF">CP500_000675</name>
</gene>
<dbReference type="EMBL" id="NXIB02000002">
    <property type="protein sequence ID" value="PHX57327.1"/>
    <property type="molecule type" value="Genomic_DNA"/>
</dbReference>
<accession>A0A2G4F6X4</accession>
<comment type="caution">
    <text evidence="1">The sequence shown here is derived from an EMBL/GenBank/DDBJ whole genome shotgun (WGS) entry which is preliminary data.</text>
</comment>
<reference evidence="1" key="1">
    <citation type="submission" date="2017-10" db="EMBL/GenBank/DDBJ databases">
        <title>Draft genome sequence of the planktic cyanobacteria Tychonema bourrellyi isolated from alpine lentic freshwater.</title>
        <authorList>
            <person name="Tett A."/>
            <person name="Armanini F."/>
            <person name="Asnicar F."/>
            <person name="Boscaini A."/>
            <person name="Pasolli E."/>
            <person name="Zolfo M."/>
            <person name="Donati C."/>
            <person name="Salmaso N."/>
            <person name="Segata N."/>
        </authorList>
    </citation>
    <scope>NUCLEOTIDE SEQUENCE</scope>
    <source>
        <strain evidence="1">FEM_GT703</strain>
    </source>
</reference>
<dbReference type="RefSeq" id="WP_096829663.1">
    <property type="nucleotide sequence ID" value="NZ_NXIB02000002.1"/>
</dbReference>
<name>A0A2G4F6X4_9CYAN</name>
<keyword evidence="2" id="KW-1185">Reference proteome</keyword>
<dbReference type="OrthoDB" id="514194at2"/>